<comment type="caution">
    <text evidence="16">The sequence shown here is derived from an EMBL/GenBank/DDBJ whole genome shotgun (WGS) entry which is preliminary data.</text>
</comment>
<keyword evidence="13" id="KW-1133">Transmembrane helix</keyword>
<accession>A0ABV6GFT3</accession>
<comment type="catalytic activity">
    <reaction evidence="1">
        <text>ATP + protein L-histidine = ADP + protein N-phospho-L-histidine.</text>
        <dbReference type="EC" id="2.7.13.3"/>
    </reaction>
</comment>
<dbReference type="InterPro" id="IPR005467">
    <property type="entry name" value="His_kinase_dom"/>
</dbReference>
<name>A0ABV6GFT3_9BACI</name>
<evidence type="ECO:0000256" key="12">
    <source>
        <dbReference type="SAM" id="Coils"/>
    </source>
</evidence>
<dbReference type="PROSITE" id="PS50109">
    <property type="entry name" value="HIS_KIN"/>
    <property type="match status" value="1"/>
</dbReference>
<dbReference type="EC" id="2.7.13.3" evidence="3"/>
<feature type="transmembrane region" description="Helical" evidence="13">
    <location>
        <begin position="177"/>
        <end position="197"/>
    </location>
</feature>
<dbReference type="CDD" id="cd06225">
    <property type="entry name" value="HAMP"/>
    <property type="match status" value="1"/>
</dbReference>
<evidence type="ECO:0000256" key="13">
    <source>
        <dbReference type="SAM" id="Phobius"/>
    </source>
</evidence>
<evidence type="ECO:0000256" key="7">
    <source>
        <dbReference type="ARBA" id="ARBA00022741"/>
    </source>
</evidence>
<dbReference type="SUPFAM" id="SSF158472">
    <property type="entry name" value="HAMP domain-like"/>
    <property type="match status" value="1"/>
</dbReference>
<evidence type="ECO:0000259" key="15">
    <source>
        <dbReference type="PROSITE" id="PS50885"/>
    </source>
</evidence>
<keyword evidence="8 16" id="KW-0418">Kinase</keyword>
<dbReference type="EMBL" id="JBHLVO010000009">
    <property type="protein sequence ID" value="MFC0272323.1"/>
    <property type="molecule type" value="Genomic_DNA"/>
</dbReference>
<keyword evidence="10" id="KW-0902">Two-component regulatory system</keyword>
<dbReference type="PANTHER" id="PTHR34220:SF7">
    <property type="entry name" value="SENSOR HISTIDINE KINASE YPDA"/>
    <property type="match status" value="1"/>
</dbReference>
<sequence>MNTIRNKLLLYFFSFVLLFNIVSYSIYFSSTKIVSEYDQSFEGFLLLNEISQQSNQIYELINAYVVEREPDNVQHYEKIKKQLKVNNQQLNNKDMSGINKEEIQKHQRMINSLINESERTIEAVKTDQIDQYTFHMREVRNISSYILESTLQLLNLELAEYQLFYQKMEERNTSFKWFTINLFSSTLLLAVVAAFWFSRGLTRPLRSLSKAAKEISAGNFDGPAITVKSNDELNILSESFQQMRENIKQLIVEIKEKSELDNLLKELELKHLQNQINPHFLFNTLNTISRMAYLEDASVTSRLIESVSTLLRYSLGDVNKSASLEEEVKVVREYFYIQKTRFAERITFTTHIDESCLDAKIPSLTLQPIVENAFIHGVENLEEGGTITLSVFRKNTNVVVEITDNGSGMDEEAKQKILAKHETNFQETHNGHSTGIGLRNVVKRLGIFYKQENLLEIVSAIGKGTTISITIPNEGGDKNERDDRG</sequence>
<dbReference type="PROSITE" id="PS50885">
    <property type="entry name" value="HAMP"/>
    <property type="match status" value="1"/>
</dbReference>
<keyword evidence="9" id="KW-0067">ATP-binding</keyword>
<feature type="domain" description="HAMP" evidence="15">
    <location>
        <begin position="199"/>
        <end position="252"/>
    </location>
</feature>
<evidence type="ECO:0000259" key="14">
    <source>
        <dbReference type="PROSITE" id="PS50109"/>
    </source>
</evidence>
<proteinExistence type="predicted"/>
<evidence type="ECO:0000313" key="16">
    <source>
        <dbReference type="EMBL" id="MFC0272323.1"/>
    </source>
</evidence>
<dbReference type="SMART" id="SM00304">
    <property type="entry name" value="HAMP"/>
    <property type="match status" value="1"/>
</dbReference>
<dbReference type="InterPro" id="IPR004358">
    <property type="entry name" value="Sig_transdc_His_kin-like_C"/>
</dbReference>
<dbReference type="InterPro" id="IPR010559">
    <property type="entry name" value="Sig_transdc_His_kin_internal"/>
</dbReference>
<evidence type="ECO:0000256" key="5">
    <source>
        <dbReference type="ARBA" id="ARBA00022553"/>
    </source>
</evidence>
<evidence type="ECO:0000313" key="17">
    <source>
        <dbReference type="Proteomes" id="UP001589854"/>
    </source>
</evidence>
<feature type="domain" description="Histidine kinase" evidence="14">
    <location>
        <begin position="276"/>
        <end position="475"/>
    </location>
</feature>
<dbReference type="Pfam" id="PF00672">
    <property type="entry name" value="HAMP"/>
    <property type="match status" value="1"/>
</dbReference>
<feature type="coiled-coil region" evidence="12">
    <location>
        <begin position="233"/>
        <end position="260"/>
    </location>
</feature>
<evidence type="ECO:0000256" key="6">
    <source>
        <dbReference type="ARBA" id="ARBA00022679"/>
    </source>
</evidence>
<dbReference type="SUPFAM" id="SSF55874">
    <property type="entry name" value="ATPase domain of HSP90 chaperone/DNA topoisomerase II/histidine kinase"/>
    <property type="match status" value="1"/>
</dbReference>
<reference evidence="16 17" key="1">
    <citation type="submission" date="2024-09" db="EMBL/GenBank/DDBJ databases">
        <authorList>
            <person name="Sun Q."/>
            <person name="Mori K."/>
        </authorList>
    </citation>
    <scope>NUCLEOTIDE SEQUENCE [LARGE SCALE GENOMIC DNA]</scope>
    <source>
        <strain evidence="16 17">CCM 7228</strain>
    </source>
</reference>
<dbReference type="InterPro" id="IPR036890">
    <property type="entry name" value="HATPase_C_sf"/>
</dbReference>
<keyword evidence="12" id="KW-0175">Coiled coil</keyword>
<dbReference type="Gene3D" id="6.10.340.10">
    <property type="match status" value="1"/>
</dbReference>
<dbReference type="PRINTS" id="PR00344">
    <property type="entry name" value="BCTRLSENSOR"/>
</dbReference>
<dbReference type="Pfam" id="PF02518">
    <property type="entry name" value="HATPase_c"/>
    <property type="match status" value="1"/>
</dbReference>
<evidence type="ECO:0000256" key="10">
    <source>
        <dbReference type="ARBA" id="ARBA00023012"/>
    </source>
</evidence>
<dbReference type="Proteomes" id="UP001589854">
    <property type="component" value="Unassembled WGS sequence"/>
</dbReference>
<keyword evidence="6 16" id="KW-0808">Transferase</keyword>
<keyword evidence="7" id="KW-0547">Nucleotide-binding</keyword>
<dbReference type="PANTHER" id="PTHR34220">
    <property type="entry name" value="SENSOR HISTIDINE KINASE YPDA"/>
    <property type="match status" value="1"/>
</dbReference>
<keyword evidence="13" id="KW-0812">Transmembrane</keyword>
<evidence type="ECO:0000256" key="2">
    <source>
        <dbReference type="ARBA" id="ARBA00004651"/>
    </source>
</evidence>
<dbReference type="RefSeq" id="WP_378934521.1">
    <property type="nucleotide sequence ID" value="NZ_JBHLVO010000009.1"/>
</dbReference>
<protein>
    <recommendedName>
        <fullName evidence="3">histidine kinase</fullName>
        <ecNumber evidence="3">2.7.13.3</ecNumber>
    </recommendedName>
</protein>
<evidence type="ECO:0000256" key="4">
    <source>
        <dbReference type="ARBA" id="ARBA00022475"/>
    </source>
</evidence>
<evidence type="ECO:0000256" key="9">
    <source>
        <dbReference type="ARBA" id="ARBA00022840"/>
    </source>
</evidence>
<dbReference type="InterPro" id="IPR050640">
    <property type="entry name" value="Bact_2-comp_sensor_kinase"/>
</dbReference>
<evidence type="ECO:0000256" key="8">
    <source>
        <dbReference type="ARBA" id="ARBA00022777"/>
    </source>
</evidence>
<dbReference type="Pfam" id="PF06580">
    <property type="entry name" value="His_kinase"/>
    <property type="match status" value="1"/>
</dbReference>
<dbReference type="SMART" id="SM00387">
    <property type="entry name" value="HATPase_c"/>
    <property type="match status" value="1"/>
</dbReference>
<keyword evidence="17" id="KW-1185">Reference proteome</keyword>
<keyword evidence="11 13" id="KW-0472">Membrane</keyword>
<keyword evidence="5" id="KW-0597">Phosphoprotein</keyword>
<dbReference type="InterPro" id="IPR003660">
    <property type="entry name" value="HAMP_dom"/>
</dbReference>
<organism evidence="16 17">
    <name type="scientific">Metabacillus herbersteinensis</name>
    <dbReference type="NCBI Taxonomy" id="283816"/>
    <lineage>
        <taxon>Bacteria</taxon>
        <taxon>Bacillati</taxon>
        <taxon>Bacillota</taxon>
        <taxon>Bacilli</taxon>
        <taxon>Bacillales</taxon>
        <taxon>Bacillaceae</taxon>
        <taxon>Metabacillus</taxon>
    </lineage>
</organism>
<dbReference type="Gene3D" id="3.30.565.10">
    <property type="entry name" value="Histidine kinase-like ATPase, C-terminal domain"/>
    <property type="match status" value="1"/>
</dbReference>
<evidence type="ECO:0000256" key="11">
    <source>
        <dbReference type="ARBA" id="ARBA00023136"/>
    </source>
</evidence>
<gene>
    <name evidence="16" type="ORF">ACFFIX_12850</name>
</gene>
<comment type="subcellular location">
    <subcellularLocation>
        <location evidence="2">Cell membrane</location>
        <topology evidence="2">Multi-pass membrane protein</topology>
    </subcellularLocation>
</comment>
<keyword evidence="4" id="KW-1003">Cell membrane</keyword>
<dbReference type="GO" id="GO:0004673">
    <property type="term" value="F:protein histidine kinase activity"/>
    <property type="evidence" value="ECO:0007669"/>
    <property type="project" value="UniProtKB-EC"/>
</dbReference>
<evidence type="ECO:0000256" key="1">
    <source>
        <dbReference type="ARBA" id="ARBA00000085"/>
    </source>
</evidence>
<dbReference type="InterPro" id="IPR003594">
    <property type="entry name" value="HATPase_dom"/>
</dbReference>
<evidence type="ECO:0000256" key="3">
    <source>
        <dbReference type="ARBA" id="ARBA00012438"/>
    </source>
</evidence>